<reference evidence="1 2" key="1">
    <citation type="journal article" date="2010" name="Stand. Genomic Sci.">
        <title>Complete genome sequence of Conexibacter woesei type strain (ID131577).</title>
        <authorList>
            <person name="Pukall R."/>
            <person name="Lapidus A."/>
            <person name="Glavina Del Rio T."/>
            <person name="Copeland A."/>
            <person name="Tice H."/>
            <person name="Cheng J.-F."/>
            <person name="Lucas S."/>
            <person name="Chen F."/>
            <person name="Nolan M."/>
            <person name="Bruce D."/>
            <person name="Goodwin L."/>
            <person name="Pitluck S."/>
            <person name="Mavromatis K."/>
            <person name="Ivanova N."/>
            <person name="Ovchinnikova G."/>
            <person name="Pati A."/>
            <person name="Chen A."/>
            <person name="Palaniappan K."/>
            <person name="Land M."/>
            <person name="Hauser L."/>
            <person name="Chang Y.-J."/>
            <person name="Jeffries C.D."/>
            <person name="Chain P."/>
            <person name="Meincke L."/>
            <person name="Sims D."/>
            <person name="Brettin T."/>
            <person name="Detter J.C."/>
            <person name="Rohde M."/>
            <person name="Goeker M."/>
            <person name="Bristow J."/>
            <person name="Eisen J.A."/>
            <person name="Markowitz V."/>
            <person name="Kyrpides N.C."/>
            <person name="Klenk H.-P."/>
            <person name="Hugenholtz P."/>
        </authorList>
    </citation>
    <scope>NUCLEOTIDE SEQUENCE [LARGE SCALE GENOMIC DNA]</scope>
    <source>
        <strain evidence="2">DSM 14684 / CIP 108061 / JCM 11494 / NBRC 100937 / ID131577</strain>
    </source>
</reference>
<accession>D3F9F1</accession>
<name>D3F9F1_CONWI</name>
<dbReference type="STRING" id="469383.Cwoe_0684"/>
<protein>
    <submittedName>
        <fullName evidence="1">Uncharacterized protein</fullName>
    </submittedName>
</protein>
<dbReference type="Proteomes" id="UP000008229">
    <property type="component" value="Chromosome"/>
</dbReference>
<proteinExistence type="predicted"/>
<dbReference type="RefSeq" id="WP_012932171.1">
    <property type="nucleotide sequence ID" value="NC_013739.1"/>
</dbReference>
<dbReference type="AlphaFoldDB" id="D3F9F1"/>
<gene>
    <name evidence="1" type="ordered locus">Cwoe_0684</name>
</gene>
<organism evidence="1 2">
    <name type="scientific">Conexibacter woesei (strain DSM 14684 / CCUG 47730 / CIP 108061 / JCM 11494 / NBRC 100937 / ID131577)</name>
    <dbReference type="NCBI Taxonomy" id="469383"/>
    <lineage>
        <taxon>Bacteria</taxon>
        <taxon>Bacillati</taxon>
        <taxon>Actinomycetota</taxon>
        <taxon>Thermoleophilia</taxon>
        <taxon>Solirubrobacterales</taxon>
        <taxon>Conexibacteraceae</taxon>
        <taxon>Conexibacter</taxon>
    </lineage>
</organism>
<keyword evidence="2" id="KW-1185">Reference proteome</keyword>
<dbReference type="HOGENOM" id="CLU_2492508_0_0_11"/>
<evidence type="ECO:0000313" key="2">
    <source>
        <dbReference type="Proteomes" id="UP000008229"/>
    </source>
</evidence>
<dbReference type="KEGG" id="cwo:Cwoe_0684"/>
<reference evidence="2" key="2">
    <citation type="submission" date="2010-01" db="EMBL/GenBank/DDBJ databases">
        <title>The complete genome of Conexibacter woesei DSM 14684.</title>
        <authorList>
            <consortium name="US DOE Joint Genome Institute (JGI-PGF)"/>
            <person name="Lucas S."/>
            <person name="Copeland A."/>
            <person name="Lapidus A."/>
            <person name="Glavina del Rio T."/>
            <person name="Dalin E."/>
            <person name="Tice H."/>
            <person name="Bruce D."/>
            <person name="Goodwin L."/>
            <person name="Pitluck S."/>
            <person name="Kyrpides N."/>
            <person name="Mavromatis K."/>
            <person name="Ivanova N."/>
            <person name="Mikhailova N."/>
            <person name="Chertkov O."/>
            <person name="Brettin T."/>
            <person name="Detter J.C."/>
            <person name="Han C."/>
            <person name="Larimer F."/>
            <person name="Land M."/>
            <person name="Hauser L."/>
            <person name="Markowitz V."/>
            <person name="Cheng J.-F."/>
            <person name="Hugenholtz P."/>
            <person name="Woyke T."/>
            <person name="Wu D."/>
            <person name="Pukall R."/>
            <person name="Steenblock K."/>
            <person name="Schneider S."/>
            <person name="Klenk H.-P."/>
            <person name="Eisen J.A."/>
        </authorList>
    </citation>
    <scope>NUCLEOTIDE SEQUENCE [LARGE SCALE GENOMIC DNA]</scope>
    <source>
        <strain evidence="2">DSM 14684 / CIP 108061 / JCM 11494 / NBRC 100937 / ID131577</strain>
    </source>
</reference>
<evidence type="ECO:0000313" key="1">
    <source>
        <dbReference type="EMBL" id="ADB49118.1"/>
    </source>
</evidence>
<sequence>MIATTVRFDADTWTRLGARSEQLGIAKAKYIHDATLARLAGHETAEQLAGAVIDRLVRERFGDLIRTVVRRLQRTELLLARPGTRR</sequence>
<dbReference type="EMBL" id="CP001854">
    <property type="protein sequence ID" value="ADB49118.1"/>
    <property type="molecule type" value="Genomic_DNA"/>
</dbReference>